<sequence length="99" mass="11819">MTKTRQCFRCQSHWNFYHQTYTEKSGWIKAKKGDKFSCKDAFTKTSISQNLPDIKKVILSCPFQWKKPGTMMIVISMFDHVTQFSKHKTVYFHIYINLE</sequence>
<evidence type="ECO:0000313" key="1">
    <source>
        <dbReference type="EMBL" id="ONK64526.1"/>
    </source>
</evidence>
<dbReference type="EMBL" id="CM007387">
    <property type="protein sequence ID" value="ONK64526.1"/>
    <property type="molecule type" value="Genomic_DNA"/>
</dbReference>
<dbReference type="AlphaFoldDB" id="A0A5P1EF76"/>
<proteinExistence type="predicted"/>
<accession>A0A5P1EF76</accession>
<reference evidence="2" key="1">
    <citation type="journal article" date="2017" name="Nat. Commun.">
        <title>The asparagus genome sheds light on the origin and evolution of a young Y chromosome.</title>
        <authorList>
            <person name="Harkess A."/>
            <person name="Zhou J."/>
            <person name="Xu C."/>
            <person name="Bowers J.E."/>
            <person name="Van der Hulst R."/>
            <person name="Ayyampalayam S."/>
            <person name="Mercati F."/>
            <person name="Riccardi P."/>
            <person name="McKain M.R."/>
            <person name="Kakrana A."/>
            <person name="Tang H."/>
            <person name="Ray J."/>
            <person name="Groenendijk J."/>
            <person name="Arikit S."/>
            <person name="Mathioni S.M."/>
            <person name="Nakano M."/>
            <person name="Shan H."/>
            <person name="Telgmann-Rauber A."/>
            <person name="Kanno A."/>
            <person name="Yue Z."/>
            <person name="Chen H."/>
            <person name="Li W."/>
            <person name="Chen Y."/>
            <person name="Xu X."/>
            <person name="Zhang Y."/>
            <person name="Luo S."/>
            <person name="Chen H."/>
            <person name="Gao J."/>
            <person name="Mao Z."/>
            <person name="Pires J.C."/>
            <person name="Luo M."/>
            <person name="Kudrna D."/>
            <person name="Wing R.A."/>
            <person name="Meyers B.C."/>
            <person name="Yi K."/>
            <person name="Kong H."/>
            <person name="Lavrijsen P."/>
            <person name="Sunseri F."/>
            <person name="Falavigna A."/>
            <person name="Ye Y."/>
            <person name="Leebens-Mack J.H."/>
            <person name="Chen G."/>
        </authorList>
    </citation>
    <scope>NUCLEOTIDE SEQUENCE [LARGE SCALE GENOMIC DNA]</scope>
    <source>
        <strain evidence="2">cv. DH0086</strain>
    </source>
</reference>
<gene>
    <name evidence="1" type="ORF">A4U43_C07F27020</name>
</gene>
<name>A0A5P1EF76_ASPOF</name>
<protein>
    <submittedName>
        <fullName evidence="1">Uncharacterized protein</fullName>
    </submittedName>
</protein>
<dbReference type="Gramene" id="ONK64526">
    <property type="protein sequence ID" value="ONK64526"/>
    <property type="gene ID" value="A4U43_C07F27020"/>
</dbReference>
<dbReference type="Proteomes" id="UP000243459">
    <property type="component" value="Chromosome 7"/>
</dbReference>
<evidence type="ECO:0000313" key="2">
    <source>
        <dbReference type="Proteomes" id="UP000243459"/>
    </source>
</evidence>
<organism evidence="1 2">
    <name type="scientific">Asparagus officinalis</name>
    <name type="common">Garden asparagus</name>
    <dbReference type="NCBI Taxonomy" id="4686"/>
    <lineage>
        <taxon>Eukaryota</taxon>
        <taxon>Viridiplantae</taxon>
        <taxon>Streptophyta</taxon>
        <taxon>Embryophyta</taxon>
        <taxon>Tracheophyta</taxon>
        <taxon>Spermatophyta</taxon>
        <taxon>Magnoliopsida</taxon>
        <taxon>Liliopsida</taxon>
        <taxon>Asparagales</taxon>
        <taxon>Asparagaceae</taxon>
        <taxon>Asparagoideae</taxon>
        <taxon>Asparagus</taxon>
    </lineage>
</organism>
<keyword evidence="2" id="KW-1185">Reference proteome</keyword>